<evidence type="ECO:0000313" key="1">
    <source>
        <dbReference type="EMBL" id="MEX3935720.1"/>
    </source>
</evidence>
<accession>A0ACC6U8B8</accession>
<reference evidence="1" key="1">
    <citation type="submission" date="2024-07" db="EMBL/GenBank/DDBJ databases">
        <title>A survey of Mimosa microsymbionts across Brazilian biomes reveals a high diversity of Paraburkholderia nodulating endemic species, but also that Cupriavidus is common as a symbiont of widespread species.</title>
        <authorList>
            <person name="Rouws L."/>
            <person name="Barauna A."/>
            <person name="Beukes C."/>
            <person name="Rouws J.R.C."/>
            <person name="De Faria S.M."/>
            <person name="Gross E."/>
            <person name="Bueno Dos Reis Junior F."/>
            <person name="Simon M.F."/>
            <person name="Maluk M."/>
            <person name="Odee D.W."/>
            <person name="Kenicer G."/>
            <person name="Young J.P.W."/>
            <person name="Reis V.M."/>
            <person name="Zilli J."/>
            <person name="James E.K."/>
        </authorList>
    </citation>
    <scope>NUCLEOTIDE SEQUENCE</scope>
    <source>
        <strain evidence="1">EG181B</strain>
    </source>
</reference>
<gene>
    <name evidence="1" type="ORF">AB4Y32_28630</name>
</gene>
<comment type="caution">
    <text evidence="1">The sequence shown here is derived from an EMBL/GenBank/DDBJ whole genome shotgun (WGS) entry which is preliminary data.</text>
</comment>
<name>A0ACC6U8B8_9BURK</name>
<proteinExistence type="predicted"/>
<evidence type="ECO:0000313" key="2">
    <source>
        <dbReference type="Proteomes" id="UP001558850"/>
    </source>
</evidence>
<protein>
    <submittedName>
        <fullName evidence="1">Uncharacterized protein</fullName>
    </submittedName>
</protein>
<sequence>MPLPLGSGIFIGGLKRYTKKQCCLSLHPYATIIQPLFRAQTMLKNFFTNTAPARTASTVHSHAGAFVITLIALFLAAFHRYEGFAEPYQVWFRLDEIQYLGRWAPGGIEHLFGAFALCALFTLFWGIFVKPTTRNRALLAGTFVVIYFVASTLLHDGRQYLASHDPSQLIQMLADVLGLGFAFFWLCWPEEGNDGGLKSA</sequence>
<organism evidence="1 2">
    <name type="scientific">Paraburkholderia phymatum</name>
    <dbReference type="NCBI Taxonomy" id="148447"/>
    <lineage>
        <taxon>Bacteria</taxon>
        <taxon>Pseudomonadati</taxon>
        <taxon>Pseudomonadota</taxon>
        <taxon>Betaproteobacteria</taxon>
        <taxon>Burkholderiales</taxon>
        <taxon>Burkholderiaceae</taxon>
        <taxon>Paraburkholderia</taxon>
    </lineage>
</organism>
<keyword evidence="2" id="KW-1185">Reference proteome</keyword>
<dbReference type="Proteomes" id="UP001558850">
    <property type="component" value="Unassembled WGS sequence"/>
</dbReference>
<dbReference type="EMBL" id="JBFRCH010000023">
    <property type="protein sequence ID" value="MEX3935720.1"/>
    <property type="molecule type" value="Genomic_DNA"/>
</dbReference>